<evidence type="ECO:0000313" key="4">
    <source>
        <dbReference type="Proteomes" id="UP000266260"/>
    </source>
</evidence>
<dbReference type="SUPFAM" id="SSF48150">
    <property type="entry name" value="DNA-glycosylase"/>
    <property type="match status" value="1"/>
</dbReference>
<keyword evidence="4" id="KW-1185">Reference proteome</keyword>
<accession>A0A398DG70</accession>
<feature type="region of interest" description="Disordered" evidence="1">
    <location>
        <begin position="252"/>
        <end position="271"/>
    </location>
</feature>
<dbReference type="Proteomes" id="UP000266260">
    <property type="component" value="Unassembled WGS sequence"/>
</dbReference>
<evidence type="ECO:0000256" key="1">
    <source>
        <dbReference type="SAM" id="MobiDB-lite"/>
    </source>
</evidence>
<dbReference type="Proteomes" id="UP000266489">
    <property type="component" value="Unassembled WGS sequence"/>
</dbReference>
<comment type="caution">
    <text evidence="3">The sequence shown here is derived from an EMBL/GenBank/DDBJ whole genome shotgun (WGS) entry which is preliminary data.</text>
</comment>
<dbReference type="EMBL" id="QXIT01000076">
    <property type="protein sequence ID" value="RIE08427.1"/>
    <property type="molecule type" value="Genomic_DNA"/>
</dbReference>
<evidence type="ECO:0008006" key="6">
    <source>
        <dbReference type="Google" id="ProtNLM"/>
    </source>
</evidence>
<dbReference type="PANTHER" id="PTHR10242:SF2">
    <property type="entry name" value="N-GLYCOSYLASE_DNA LYASE"/>
    <property type="match status" value="1"/>
</dbReference>
<dbReference type="OrthoDB" id="9798522at2"/>
<organism evidence="3 5">
    <name type="scientific">Candidatus Cryosericum odellii</name>
    <dbReference type="NCBI Taxonomy" id="2290917"/>
    <lineage>
        <taxon>Bacteria</taxon>
        <taxon>Pseudomonadati</taxon>
        <taxon>Caldisericota/Cryosericota group</taxon>
        <taxon>Candidatus Cryosericota</taxon>
        <taxon>Candidatus Cryosericia</taxon>
        <taxon>Candidatus Cryosericales</taxon>
        <taxon>Candidatus Cryosericaceae</taxon>
        <taxon>Candidatus Cryosericum</taxon>
    </lineage>
</organism>
<dbReference type="InterPro" id="IPR023170">
    <property type="entry name" value="HhH_base_excis_C"/>
</dbReference>
<name>A0A398DG70_9BACT</name>
<dbReference type="Gene3D" id="1.10.1670.10">
    <property type="entry name" value="Helix-hairpin-Helix base-excision DNA repair enzymes (C-terminal)"/>
    <property type="match status" value="1"/>
</dbReference>
<dbReference type="RefSeq" id="WP_119119847.1">
    <property type="nucleotide sequence ID" value="NZ_QXIT01000076.1"/>
</dbReference>
<evidence type="ECO:0000313" key="5">
    <source>
        <dbReference type="Proteomes" id="UP000266489"/>
    </source>
</evidence>
<proteinExistence type="predicted"/>
<reference evidence="4 5" key="1">
    <citation type="submission" date="2018-09" db="EMBL/GenBank/DDBJ databases">
        <title>Discovery and Ecogenomic Context for Candidatus Cryosericales, a Global Caldiserica Order Active in Thawing Permafrost.</title>
        <authorList>
            <person name="Martinez M.A."/>
            <person name="Woodcroft B.J."/>
            <person name="Ignacio Espinoza J.C."/>
            <person name="Zayed A."/>
            <person name="Singleton C.M."/>
            <person name="Boyd J."/>
            <person name="Li Y.-F."/>
            <person name="Purvine S."/>
            <person name="Maughan H."/>
            <person name="Hodgkins S.B."/>
            <person name="Anderson D."/>
            <person name="Sederholm M."/>
            <person name="Temperton B."/>
            <person name="Saleska S.R."/>
            <person name="Tyson G.W."/>
            <person name="Rich V.I."/>
        </authorList>
    </citation>
    <scope>NUCLEOTIDE SEQUENCE [LARGE SCALE GENOMIC DNA]</scope>
    <source>
        <strain evidence="3 5">SMC5</strain>
        <strain evidence="2 4">SMC6</strain>
    </source>
</reference>
<evidence type="ECO:0000313" key="3">
    <source>
        <dbReference type="EMBL" id="RIE11308.1"/>
    </source>
</evidence>
<dbReference type="PANTHER" id="PTHR10242">
    <property type="entry name" value="8-OXOGUANINE DNA GLYCOSYLASE"/>
    <property type="match status" value="1"/>
</dbReference>
<dbReference type="InterPro" id="IPR011257">
    <property type="entry name" value="DNA_glycosylase"/>
</dbReference>
<protein>
    <recommendedName>
        <fullName evidence="6">HhH-GPD domain-containing protein</fullName>
    </recommendedName>
</protein>
<dbReference type="Gene3D" id="1.10.340.30">
    <property type="entry name" value="Hypothetical protein, domain 2"/>
    <property type="match status" value="1"/>
</dbReference>
<dbReference type="EMBL" id="QXIU01000118">
    <property type="protein sequence ID" value="RIE11308.1"/>
    <property type="molecule type" value="Genomic_DNA"/>
</dbReference>
<accession>A0A398D7M1</accession>
<dbReference type="InterPro" id="IPR052054">
    <property type="entry name" value="Oxidative_DNA_repair_enzyme"/>
</dbReference>
<dbReference type="GO" id="GO:0006281">
    <property type="term" value="P:DNA repair"/>
    <property type="evidence" value="ECO:0007669"/>
    <property type="project" value="InterPro"/>
</dbReference>
<dbReference type="AlphaFoldDB" id="A0A398DG70"/>
<evidence type="ECO:0000313" key="2">
    <source>
        <dbReference type="EMBL" id="RIE08427.1"/>
    </source>
</evidence>
<dbReference type="GO" id="GO:0003824">
    <property type="term" value="F:catalytic activity"/>
    <property type="evidence" value="ECO:0007669"/>
    <property type="project" value="InterPro"/>
</dbReference>
<sequence>MRIENRDETLRISFVADHGGVERVIEFLDLAHNIDQSADESLAFLCQHFRGRASLLRDVFVYSRGTHLLRQPILETTVGYMLSVQSTVNLVGRRLDAIARLFPSNRRTIADSDLYLFPSINELRTLPSSAVEGLRLGYRSRWFLDLLAELPDEATLQNLGAMKSKERQNYFRGFAGIGPKVAACIDLFAYGGDEAFPIDVWVDRGLRHVLGMTSAEVRTVRDHAPAVLGPHCGLFGEYLFRYERDHAAQLENPPVSVEPLPQVPRSSDRVE</sequence>
<gene>
    <name evidence="3" type="ORF">SMC5_04985</name>
    <name evidence="2" type="ORF">SMC6_04200</name>
</gene>